<dbReference type="Proteomes" id="UP001257739">
    <property type="component" value="Unassembled WGS sequence"/>
</dbReference>
<dbReference type="EMBL" id="JAVDWH010000001">
    <property type="protein sequence ID" value="MDR7087023.1"/>
    <property type="molecule type" value="Genomic_DNA"/>
</dbReference>
<dbReference type="InterPro" id="IPR001647">
    <property type="entry name" value="HTH_TetR"/>
</dbReference>
<keyword evidence="2" id="KW-0805">Transcription regulation</keyword>
<dbReference type="SUPFAM" id="SSF46689">
    <property type="entry name" value="Homeodomain-like"/>
    <property type="match status" value="1"/>
</dbReference>
<evidence type="ECO:0000259" key="6">
    <source>
        <dbReference type="PROSITE" id="PS50977"/>
    </source>
</evidence>
<dbReference type="Gene3D" id="1.10.357.10">
    <property type="entry name" value="Tetracycline Repressor, domain 2"/>
    <property type="match status" value="1"/>
</dbReference>
<sequence>MPASQRRAERKREILDATRALFDERGVRDAQIEDIAQAVGINRAIIYRHFSGKEELFAMTLVDYLAELDQALAAADDPSTSPSARLEAITDAFLDFGSGLPAFVDCAQALLRRRGDELLEEVSESVMLKLGVGMTSCLSHVVRVLEAGSATGEFHVRDPYLLANIFYTQALGVLNLATLQLSVRGENPGLPAVDAVPFDEVKAYLQRGAVAMARGDAPQ</sequence>
<feature type="DNA-binding region" description="H-T-H motif" evidence="5">
    <location>
        <begin position="31"/>
        <end position="50"/>
    </location>
</feature>
<evidence type="ECO:0000256" key="5">
    <source>
        <dbReference type="PROSITE-ProRule" id="PRU00335"/>
    </source>
</evidence>
<comment type="caution">
    <text evidence="7">The sequence shown here is derived from an EMBL/GenBank/DDBJ whole genome shotgun (WGS) entry which is preliminary data.</text>
</comment>
<accession>A0ABU1UPB0</accession>
<dbReference type="PANTHER" id="PTHR30055:SF175">
    <property type="entry name" value="HTH-TYPE TRANSCRIPTIONAL REPRESSOR KSTR2"/>
    <property type="match status" value="1"/>
</dbReference>
<dbReference type="Pfam" id="PF00440">
    <property type="entry name" value="TetR_N"/>
    <property type="match status" value="1"/>
</dbReference>
<evidence type="ECO:0000256" key="1">
    <source>
        <dbReference type="ARBA" id="ARBA00022491"/>
    </source>
</evidence>
<keyword evidence="3 5" id="KW-0238">DNA-binding</keyword>
<reference evidence="7 8" key="1">
    <citation type="submission" date="2023-07" db="EMBL/GenBank/DDBJ databases">
        <title>Sorghum-associated microbial communities from plants grown in Nebraska, USA.</title>
        <authorList>
            <person name="Schachtman D."/>
        </authorList>
    </citation>
    <scope>NUCLEOTIDE SEQUENCE [LARGE SCALE GENOMIC DNA]</scope>
    <source>
        <strain evidence="7 8">BE248</strain>
    </source>
</reference>
<keyword evidence="1" id="KW-0678">Repressor</keyword>
<gene>
    <name evidence="7" type="ORF">J2X11_001862</name>
</gene>
<evidence type="ECO:0000256" key="3">
    <source>
        <dbReference type="ARBA" id="ARBA00023125"/>
    </source>
</evidence>
<proteinExistence type="predicted"/>
<dbReference type="PANTHER" id="PTHR30055">
    <property type="entry name" value="HTH-TYPE TRANSCRIPTIONAL REGULATOR RUTR"/>
    <property type="match status" value="1"/>
</dbReference>
<evidence type="ECO:0000256" key="4">
    <source>
        <dbReference type="ARBA" id="ARBA00023163"/>
    </source>
</evidence>
<dbReference type="InterPro" id="IPR036271">
    <property type="entry name" value="Tet_transcr_reg_TetR-rel_C_sf"/>
</dbReference>
<feature type="domain" description="HTH tetR-type" evidence="6">
    <location>
        <begin position="8"/>
        <end position="68"/>
    </location>
</feature>
<evidence type="ECO:0000256" key="2">
    <source>
        <dbReference type="ARBA" id="ARBA00023015"/>
    </source>
</evidence>
<evidence type="ECO:0000313" key="8">
    <source>
        <dbReference type="Proteomes" id="UP001257739"/>
    </source>
</evidence>
<name>A0ABU1UPB0_9ACTN</name>
<dbReference type="PROSITE" id="PS50977">
    <property type="entry name" value="HTH_TETR_2"/>
    <property type="match status" value="1"/>
</dbReference>
<keyword evidence="8" id="KW-1185">Reference proteome</keyword>
<organism evidence="7 8">
    <name type="scientific">Aeromicrobium panaciterrae</name>
    <dbReference type="NCBI Taxonomy" id="363861"/>
    <lineage>
        <taxon>Bacteria</taxon>
        <taxon>Bacillati</taxon>
        <taxon>Actinomycetota</taxon>
        <taxon>Actinomycetes</taxon>
        <taxon>Propionibacteriales</taxon>
        <taxon>Nocardioidaceae</taxon>
        <taxon>Aeromicrobium</taxon>
    </lineage>
</organism>
<dbReference type="RefSeq" id="WP_309969972.1">
    <property type="nucleotide sequence ID" value="NZ_JAVDWH010000001.1"/>
</dbReference>
<dbReference type="InterPro" id="IPR009057">
    <property type="entry name" value="Homeodomain-like_sf"/>
</dbReference>
<keyword evidence="4" id="KW-0804">Transcription</keyword>
<dbReference type="InterPro" id="IPR050109">
    <property type="entry name" value="HTH-type_TetR-like_transc_reg"/>
</dbReference>
<evidence type="ECO:0000313" key="7">
    <source>
        <dbReference type="EMBL" id="MDR7087023.1"/>
    </source>
</evidence>
<dbReference type="PRINTS" id="PR00455">
    <property type="entry name" value="HTHTETR"/>
</dbReference>
<dbReference type="SUPFAM" id="SSF48498">
    <property type="entry name" value="Tetracyclin repressor-like, C-terminal domain"/>
    <property type="match status" value="1"/>
</dbReference>
<protein>
    <submittedName>
        <fullName evidence="7">AcrR family transcriptional regulator</fullName>
    </submittedName>
</protein>